<name>A0AA39IH33_9BILA</name>
<dbReference type="Proteomes" id="UP001175271">
    <property type="component" value="Unassembled WGS sequence"/>
</dbReference>
<evidence type="ECO:0000313" key="3">
    <source>
        <dbReference type="Proteomes" id="UP001175271"/>
    </source>
</evidence>
<reference evidence="2" key="1">
    <citation type="submission" date="2023-06" db="EMBL/GenBank/DDBJ databases">
        <title>Genomic analysis of the entomopathogenic nematode Steinernema hermaphroditum.</title>
        <authorList>
            <person name="Schwarz E.M."/>
            <person name="Heppert J.K."/>
            <person name="Baniya A."/>
            <person name="Schwartz H.T."/>
            <person name="Tan C.-H."/>
            <person name="Antoshechkin I."/>
            <person name="Sternberg P.W."/>
            <person name="Goodrich-Blair H."/>
            <person name="Dillman A.R."/>
        </authorList>
    </citation>
    <scope>NUCLEOTIDE SEQUENCE</scope>
    <source>
        <strain evidence="2">PS9179</strain>
        <tissue evidence="2">Whole animal</tissue>
    </source>
</reference>
<feature type="chain" id="PRO_5041376880" evidence="1">
    <location>
        <begin position="27"/>
        <end position="83"/>
    </location>
</feature>
<gene>
    <name evidence="2" type="ORF">QR680_008174</name>
</gene>
<dbReference type="AlphaFoldDB" id="A0AA39IH33"/>
<keyword evidence="1" id="KW-0732">Signal</keyword>
<feature type="signal peptide" evidence="1">
    <location>
        <begin position="1"/>
        <end position="26"/>
    </location>
</feature>
<organism evidence="2 3">
    <name type="scientific">Steinernema hermaphroditum</name>
    <dbReference type="NCBI Taxonomy" id="289476"/>
    <lineage>
        <taxon>Eukaryota</taxon>
        <taxon>Metazoa</taxon>
        <taxon>Ecdysozoa</taxon>
        <taxon>Nematoda</taxon>
        <taxon>Chromadorea</taxon>
        <taxon>Rhabditida</taxon>
        <taxon>Tylenchina</taxon>
        <taxon>Panagrolaimomorpha</taxon>
        <taxon>Strongyloidoidea</taxon>
        <taxon>Steinernematidae</taxon>
        <taxon>Steinernema</taxon>
    </lineage>
</organism>
<proteinExistence type="predicted"/>
<keyword evidence="3" id="KW-1185">Reference proteome</keyword>
<accession>A0AA39IH33</accession>
<evidence type="ECO:0000313" key="2">
    <source>
        <dbReference type="EMBL" id="KAK0423495.1"/>
    </source>
</evidence>
<comment type="caution">
    <text evidence="2">The sequence shown here is derived from an EMBL/GenBank/DDBJ whole genome shotgun (WGS) entry which is preliminary data.</text>
</comment>
<evidence type="ECO:0000256" key="1">
    <source>
        <dbReference type="SAM" id="SignalP"/>
    </source>
</evidence>
<dbReference type="EMBL" id="JAUCMV010000001">
    <property type="protein sequence ID" value="KAK0423495.1"/>
    <property type="molecule type" value="Genomic_DNA"/>
</dbReference>
<sequence>MLRLRLLRKRFLLIGTVLIDPYALFGAQVQEAREENTIAVKEGIVTFAAVDNQTDPSSSDSEQNVQLLSHRRLCRMEQNSLRL</sequence>
<protein>
    <submittedName>
        <fullName evidence="2">Uncharacterized protein</fullName>
    </submittedName>
</protein>